<dbReference type="Proteomes" id="UP000636960">
    <property type="component" value="Unassembled WGS sequence"/>
</dbReference>
<evidence type="ECO:0000313" key="2">
    <source>
        <dbReference type="Proteomes" id="UP000636960"/>
    </source>
</evidence>
<keyword evidence="2" id="KW-1185">Reference proteome</keyword>
<gene>
    <name evidence="1" type="ORF">Ari01nite_28650</name>
</gene>
<dbReference type="EMBL" id="BOMV01000028">
    <property type="protein sequence ID" value="GIE95400.1"/>
    <property type="molecule type" value="Genomic_DNA"/>
</dbReference>
<reference evidence="1" key="1">
    <citation type="submission" date="2021-01" db="EMBL/GenBank/DDBJ databases">
        <title>Whole genome shotgun sequence of Actinoplanes rishiriensis NBRC 108556.</title>
        <authorList>
            <person name="Komaki H."/>
            <person name="Tamura T."/>
        </authorList>
    </citation>
    <scope>NUCLEOTIDE SEQUENCE</scope>
    <source>
        <strain evidence="1">NBRC 108556</strain>
    </source>
</reference>
<comment type="caution">
    <text evidence="1">The sequence shown here is derived from an EMBL/GenBank/DDBJ whole genome shotgun (WGS) entry which is preliminary data.</text>
</comment>
<evidence type="ECO:0000313" key="1">
    <source>
        <dbReference type="EMBL" id="GIE95400.1"/>
    </source>
</evidence>
<dbReference type="AlphaFoldDB" id="A0A919JV53"/>
<name>A0A919JV53_9ACTN</name>
<proteinExistence type="predicted"/>
<sequence>MVRRLRLKIWAGDPSCQEITKRVNAAWASAGRPAGELTNRATVADCFNSRRRRLNVDLVVAIVQALHLDTGYVGCGARRYG</sequence>
<protein>
    <submittedName>
        <fullName evidence="1">Uncharacterized protein</fullName>
    </submittedName>
</protein>
<accession>A0A919JV53</accession>
<organism evidence="1 2">
    <name type="scientific">Paractinoplanes rishiriensis</name>
    <dbReference type="NCBI Taxonomy" id="1050105"/>
    <lineage>
        <taxon>Bacteria</taxon>
        <taxon>Bacillati</taxon>
        <taxon>Actinomycetota</taxon>
        <taxon>Actinomycetes</taxon>
        <taxon>Micromonosporales</taxon>
        <taxon>Micromonosporaceae</taxon>
        <taxon>Paractinoplanes</taxon>
    </lineage>
</organism>